<evidence type="ECO:0000313" key="2">
    <source>
        <dbReference type="EMBL" id="EFW21098.1"/>
    </source>
</evidence>
<evidence type="ECO:0000256" key="1">
    <source>
        <dbReference type="SAM" id="MobiDB-lite"/>
    </source>
</evidence>
<reference evidence="3" key="1">
    <citation type="journal article" date="2010" name="Genome Res.">
        <title>Population genomic sequencing of Coccidioides fungi reveals recent hybridization and transposon control.</title>
        <authorList>
            <person name="Neafsey D.E."/>
            <person name="Barker B.M."/>
            <person name="Sharpton T.J."/>
            <person name="Stajich J.E."/>
            <person name="Park D.J."/>
            <person name="Whiston E."/>
            <person name="Hung C.-Y."/>
            <person name="McMahan C."/>
            <person name="White J."/>
            <person name="Sykes S."/>
            <person name="Heiman D."/>
            <person name="Young S."/>
            <person name="Zeng Q."/>
            <person name="Abouelleil A."/>
            <person name="Aftuck L."/>
            <person name="Bessette D."/>
            <person name="Brown A."/>
            <person name="FitzGerald M."/>
            <person name="Lui A."/>
            <person name="Macdonald J.P."/>
            <person name="Priest M."/>
            <person name="Orbach M.J."/>
            <person name="Galgiani J.N."/>
            <person name="Kirkland T.N."/>
            <person name="Cole G.T."/>
            <person name="Birren B.W."/>
            <person name="Henn M.R."/>
            <person name="Taylor J.W."/>
            <person name="Rounsley S.D."/>
        </authorList>
    </citation>
    <scope>NUCLEOTIDE SEQUENCE [LARGE SCALE GENOMIC DNA]</scope>
    <source>
        <strain evidence="3">RMSCC 757 / Silveira</strain>
    </source>
</reference>
<organism evidence="3">
    <name type="scientific">Coccidioides posadasii (strain RMSCC 757 / Silveira)</name>
    <name type="common">Valley fever fungus</name>
    <dbReference type="NCBI Taxonomy" id="443226"/>
    <lineage>
        <taxon>Eukaryota</taxon>
        <taxon>Fungi</taxon>
        <taxon>Dikarya</taxon>
        <taxon>Ascomycota</taxon>
        <taxon>Pezizomycotina</taxon>
        <taxon>Eurotiomycetes</taxon>
        <taxon>Eurotiomycetidae</taxon>
        <taxon>Onygenales</taxon>
        <taxon>Onygenaceae</taxon>
        <taxon>Coccidioides</taxon>
    </lineage>
</organism>
<feature type="region of interest" description="Disordered" evidence="1">
    <location>
        <begin position="62"/>
        <end position="85"/>
    </location>
</feature>
<reference evidence="3" key="2">
    <citation type="submission" date="2010-03" db="EMBL/GenBank/DDBJ databases">
        <title>The genome sequence of Coccidioides posadasii strain Silveira.</title>
        <authorList>
            <consortium name="The Broad Institute Genome Sequencing Center for Infectious Disease"/>
            <person name="Neafsey D."/>
            <person name="Orbach M."/>
            <person name="Henn M.R."/>
            <person name="Cole G.T."/>
            <person name="Galgiani J."/>
            <person name="Gardner M.J."/>
            <person name="Kirkland T.N."/>
            <person name="Taylor J.W."/>
            <person name="Young S.K."/>
            <person name="Zeng Q."/>
            <person name="Koehrsen M."/>
            <person name="Alvarado L."/>
            <person name="Berlin A."/>
            <person name="Borenstein D."/>
            <person name="Chapman S.B."/>
            <person name="Chen Z."/>
            <person name="Engels R."/>
            <person name="Freedman E."/>
            <person name="Gellesch M."/>
            <person name="Goldberg J."/>
            <person name="Griggs A."/>
            <person name="Gujja S."/>
            <person name="Heilman E."/>
            <person name="Heiman D."/>
            <person name="Howarth C."/>
            <person name="Jen D."/>
            <person name="Larson L."/>
            <person name="Mehta T."/>
            <person name="Neiman D."/>
            <person name="Park D."/>
            <person name="Pearson M."/>
            <person name="Richards J."/>
            <person name="Roberts A."/>
            <person name="Saif S."/>
            <person name="Shea T."/>
            <person name="Shenoy N."/>
            <person name="Sisk P."/>
            <person name="Stolte C."/>
            <person name="Sykes S."/>
            <person name="Walk T."/>
            <person name="White J."/>
            <person name="Yandava C."/>
            <person name="Haas B."/>
            <person name="Nusbaum C."/>
            <person name="Birren B."/>
        </authorList>
    </citation>
    <scope>NUCLEOTIDE SEQUENCE [LARGE SCALE GENOMIC DNA]</scope>
    <source>
        <strain evidence="3">RMSCC 757 / Silveira</strain>
    </source>
</reference>
<proteinExistence type="predicted"/>
<keyword evidence="3" id="KW-1185">Reference proteome</keyword>
<gene>
    <name evidence="2" type="ORF">CPSG_02941</name>
</gene>
<dbReference type="AlphaFoldDB" id="E9CYS1"/>
<dbReference type="VEuPathDB" id="FungiDB:CPSG_02941"/>
<accession>E9CYS1</accession>
<dbReference type="EMBL" id="GL636488">
    <property type="protein sequence ID" value="EFW21098.1"/>
    <property type="molecule type" value="Genomic_DNA"/>
</dbReference>
<sequence>MTHSRRLVCGCGVSIVPQVLCTRSHFRWKRWNCRQRVVPEHTLHSASRPGKFVYARAGEFTNLSKPEDQPPFLTPPEVPGSSLRN</sequence>
<dbReference type="Proteomes" id="UP000002497">
    <property type="component" value="Unassembled WGS sequence"/>
</dbReference>
<protein>
    <submittedName>
        <fullName evidence="2">Uncharacterized protein</fullName>
    </submittedName>
</protein>
<name>E9CYS1_COCPS</name>
<dbReference type="HOGENOM" id="CLU_2512466_0_0_1"/>
<evidence type="ECO:0000313" key="3">
    <source>
        <dbReference type="Proteomes" id="UP000002497"/>
    </source>
</evidence>